<dbReference type="AlphaFoldDB" id="A0A318QVR9"/>
<dbReference type="Gene3D" id="3.90.320.10">
    <property type="match status" value="1"/>
</dbReference>
<evidence type="ECO:0000313" key="3">
    <source>
        <dbReference type="Proteomes" id="UP000247417"/>
    </source>
</evidence>
<dbReference type="InterPro" id="IPR011335">
    <property type="entry name" value="Restrct_endonuc-II-like"/>
</dbReference>
<gene>
    <name evidence="2" type="ORF">CFR80_10690</name>
</gene>
<reference evidence="2 3" key="1">
    <citation type="submission" date="2017-07" db="EMBL/GenBank/DDBJ databases">
        <title>A draft genome sequence of Komagataeibacter oboediens LMG 18849.</title>
        <authorList>
            <person name="Skraban J."/>
            <person name="Cleenwerck I."/>
            <person name="Vandamme P."/>
            <person name="Trcek J."/>
        </authorList>
    </citation>
    <scope>NUCLEOTIDE SEQUENCE [LARGE SCALE GENOMIC DNA]</scope>
    <source>
        <strain evidence="2 3">LMG 18849</strain>
    </source>
</reference>
<evidence type="ECO:0000313" key="2">
    <source>
        <dbReference type="EMBL" id="PYD81598.1"/>
    </source>
</evidence>
<proteinExistence type="predicted"/>
<dbReference type="InterPro" id="IPR019080">
    <property type="entry name" value="YqaJ_viral_recombinase"/>
</dbReference>
<sequence>MKIHTMEQGSEAWLHARLGLPTASEFDKIVSNTGKLSTQSRKYAIRLVGEIILRRPLGADLSNNYDVQRGNELEPVAADLYAFETGRVLQKVGFVTLDSGIAGASPDRLVGDDGLLEIKCPKVETHIEYEFDGFGHKYNTQTQGQMMVCEREWTDKYSYCEEMPSYVERVFRDEPFIKNLGQALKDFNDMKLELLELARQRGMMQQSEIAA</sequence>
<dbReference type="PANTHER" id="PTHR46609">
    <property type="entry name" value="EXONUCLEASE, PHAGE-TYPE/RECB, C-TERMINAL DOMAIN-CONTAINING PROTEIN"/>
    <property type="match status" value="1"/>
</dbReference>
<accession>A0A318QVR9</accession>
<comment type="caution">
    <text evidence="2">The sequence shown here is derived from an EMBL/GenBank/DDBJ whole genome shotgun (WGS) entry which is preliminary data.</text>
</comment>
<dbReference type="InterPro" id="IPR011604">
    <property type="entry name" value="PDDEXK-like_dom_sf"/>
</dbReference>
<dbReference type="Proteomes" id="UP000247417">
    <property type="component" value="Unassembled WGS sequence"/>
</dbReference>
<evidence type="ECO:0000259" key="1">
    <source>
        <dbReference type="Pfam" id="PF09588"/>
    </source>
</evidence>
<dbReference type="CDD" id="cd22343">
    <property type="entry name" value="PDDEXK_lambda_exonuclease-like"/>
    <property type="match status" value="1"/>
</dbReference>
<organism evidence="2 3">
    <name type="scientific">Komagataeibacter oboediens</name>
    <dbReference type="NCBI Taxonomy" id="65958"/>
    <lineage>
        <taxon>Bacteria</taxon>
        <taxon>Pseudomonadati</taxon>
        <taxon>Pseudomonadota</taxon>
        <taxon>Alphaproteobacteria</taxon>
        <taxon>Acetobacterales</taxon>
        <taxon>Acetobacteraceae</taxon>
        <taxon>Komagataeibacter</taxon>
    </lineage>
</organism>
<dbReference type="PANTHER" id="PTHR46609:SF6">
    <property type="entry name" value="EXONUCLEASE, PHAGE-TYPE_RECB, C-TERMINAL DOMAIN-CONTAINING PROTEIN-RELATED"/>
    <property type="match status" value="1"/>
</dbReference>
<dbReference type="SUPFAM" id="SSF52980">
    <property type="entry name" value="Restriction endonuclease-like"/>
    <property type="match status" value="1"/>
</dbReference>
<name>A0A318QVR9_9PROT</name>
<feature type="domain" description="YqaJ viral recombinase" evidence="1">
    <location>
        <begin position="13"/>
        <end position="151"/>
    </location>
</feature>
<protein>
    <recommendedName>
        <fullName evidence="1">YqaJ viral recombinase domain-containing protein</fullName>
    </recommendedName>
</protein>
<dbReference type="RefSeq" id="WP_019092188.1">
    <property type="nucleotide sequence ID" value="NZ_NKTX01000025.1"/>
</dbReference>
<dbReference type="EMBL" id="NKTX01000025">
    <property type="protein sequence ID" value="PYD81598.1"/>
    <property type="molecule type" value="Genomic_DNA"/>
</dbReference>
<dbReference type="InterPro" id="IPR051703">
    <property type="entry name" value="NF-kappa-B_Signaling_Reg"/>
</dbReference>
<dbReference type="OrthoDB" id="1245848at2"/>
<dbReference type="Pfam" id="PF09588">
    <property type="entry name" value="YqaJ"/>
    <property type="match status" value="1"/>
</dbReference>